<dbReference type="PANTHER" id="PTHR33908">
    <property type="entry name" value="MANNOSYLTRANSFERASE YKCB-RELATED"/>
    <property type="match status" value="1"/>
</dbReference>
<evidence type="ECO:0000256" key="8">
    <source>
        <dbReference type="SAM" id="Phobius"/>
    </source>
</evidence>
<dbReference type="EMBL" id="PGTK01000004">
    <property type="protein sequence ID" value="PJF31256.1"/>
    <property type="molecule type" value="Genomic_DNA"/>
</dbReference>
<evidence type="ECO:0000256" key="7">
    <source>
        <dbReference type="ARBA" id="ARBA00023136"/>
    </source>
</evidence>
<feature type="transmembrane region" description="Helical" evidence="8">
    <location>
        <begin position="356"/>
        <end position="378"/>
    </location>
</feature>
<dbReference type="GO" id="GO:0009103">
    <property type="term" value="P:lipopolysaccharide biosynthetic process"/>
    <property type="evidence" value="ECO:0007669"/>
    <property type="project" value="UniProtKB-ARBA"/>
</dbReference>
<feature type="domain" description="Glycosyltransferase RgtA/B/C/D-like" evidence="9">
    <location>
        <begin position="131"/>
        <end position="271"/>
    </location>
</feature>
<sequence length="715" mass="78427">MAFRRIVRSPELGAALIIAWFCFLALSYACAVPLGEAPDEVPHFLYVHYLLQEGLPVIEDKATVFARGDTQRSHPPLYYLIGALLVADTTRSDFAEYMSFNPFASIGMVSYANQNVHLHRLSYSGDSAVAFWRLRIYSIVLACGTIWLTYLAGKRLFSASLSLAAAFLLANIPTFIHISSSINDDNLVTLMSALCVYLCARALTGDQSLRNTLLIGLSAGAGILSKQHGVALLGYTALTALLALLWRQWTWRAAIRFVLIAFGAAALVSGWWFIRNILLYNDLWAAEATLALWGRGSRPFLLAEFEGVWFSFWMILGYLNVRGAEWLFTYVALLTALGVAALLWHTLRHRASRLPVLFLAGCFLSLNGAMLVVLLRAASGQGRMYFPVAGVFALLLMVGARALMGKFTPLLAVPLAAAALIAPFTYLPRAYAGLEVAESVPEGAIRLDVRAETLTLHAYTLDQPIVGHGAPMRLTVYFSGNHAENAHFYAIAVNPRTGEGIGGVDTYLGMAPTDSLDPNLLYRAKLTIPMRTDLPPEPPMQVQVQFGWRVPRTERVLPLIRADGAPLESLVVAGAVLADERWQSPPTEQTADARFGDSLRLLGYTLSEATLRGGAELAVTLSWEALAPPVTDYRLAFGILDERDQIVAQADGPPGGLPTSLWWRGLRFAEERRLQLPAELPSGTYRLYVGWYAENGVRLPLPSGETLFFVPLHAE</sequence>
<feature type="transmembrane region" description="Helical" evidence="8">
    <location>
        <begin position="253"/>
        <end position="274"/>
    </location>
</feature>
<keyword evidence="2" id="KW-1003">Cell membrane</keyword>
<evidence type="ECO:0000256" key="5">
    <source>
        <dbReference type="ARBA" id="ARBA00022692"/>
    </source>
</evidence>
<keyword evidence="6 8" id="KW-1133">Transmembrane helix</keyword>
<dbReference type="InterPro" id="IPR050297">
    <property type="entry name" value="LipidA_mod_glycosyltrf_83"/>
</dbReference>
<keyword evidence="4" id="KW-0808">Transferase</keyword>
<comment type="caution">
    <text evidence="10">The sequence shown here is derived from an EMBL/GenBank/DDBJ whole genome shotgun (WGS) entry which is preliminary data.</text>
</comment>
<gene>
    <name evidence="10" type="ORF">CUN51_05165</name>
</gene>
<keyword evidence="7 8" id="KW-0472">Membrane</keyword>
<dbReference type="AlphaFoldDB" id="A0A2M8P146"/>
<keyword evidence="3" id="KW-0328">Glycosyltransferase</keyword>
<evidence type="ECO:0000256" key="2">
    <source>
        <dbReference type="ARBA" id="ARBA00022475"/>
    </source>
</evidence>
<dbReference type="PANTHER" id="PTHR33908:SF11">
    <property type="entry name" value="MEMBRANE PROTEIN"/>
    <property type="match status" value="1"/>
</dbReference>
<feature type="transmembrane region" description="Helical" evidence="8">
    <location>
        <begin position="159"/>
        <end position="180"/>
    </location>
</feature>
<evidence type="ECO:0000256" key="3">
    <source>
        <dbReference type="ARBA" id="ARBA00022676"/>
    </source>
</evidence>
<dbReference type="GO" id="GO:0005886">
    <property type="term" value="C:plasma membrane"/>
    <property type="evidence" value="ECO:0007669"/>
    <property type="project" value="UniProtKB-SubCell"/>
</dbReference>
<feature type="transmembrane region" description="Helical" evidence="8">
    <location>
        <begin position="134"/>
        <end position="152"/>
    </location>
</feature>
<dbReference type="PROSITE" id="PS51257">
    <property type="entry name" value="PROKAR_LIPOPROTEIN"/>
    <property type="match status" value="1"/>
</dbReference>
<feature type="transmembrane region" description="Helical" evidence="8">
    <location>
        <begin position="384"/>
        <end position="403"/>
    </location>
</feature>
<evidence type="ECO:0000313" key="11">
    <source>
        <dbReference type="Proteomes" id="UP000228921"/>
    </source>
</evidence>
<dbReference type="GO" id="GO:0016763">
    <property type="term" value="F:pentosyltransferase activity"/>
    <property type="evidence" value="ECO:0007669"/>
    <property type="project" value="TreeGrafter"/>
</dbReference>
<feature type="transmembrane region" description="Helical" evidence="8">
    <location>
        <begin position="230"/>
        <end position="247"/>
    </location>
</feature>
<organism evidence="10 11">
    <name type="scientific">Candidatus Thermofonsia Clade 1 bacterium</name>
    <dbReference type="NCBI Taxonomy" id="2364210"/>
    <lineage>
        <taxon>Bacteria</taxon>
        <taxon>Bacillati</taxon>
        <taxon>Chloroflexota</taxon>
        <taxon>Candidatus Thermofontia</taxon>
        <taxon>Candidatus Thermofonsia Clade 1</taxon>
    </lineage>
</organism>
<dbReference type="Proteomes" id="UP000228921">
    <property type="component" value="Unassembled WGS sequence"/>
</dbReference>
<feature type="transmembrane region" description="Helical" evidence="8">
    <location>
        <begin position="327"/>
        <end position="344"/>
    </location>
</feature>
<evidence type="ECO:0000256" key="4">
    <source>
        <dbReference type="ARBA" id="ARBA00022679"/>
    </source>
</evidence>
<evidence type="ECO:0000313" key="10">
    <source>
        <dbReference type="EMBL" id="PJF31256.1"/>
    </source>
</evidence>
<evidence type="ECO:0000256" key="1">
    <source>
        <dbReference type="ARBA" id="ARBA00004651"/>
    </source>
</evidence>
<evidence type="ECO:0000256" key="6">
    <source>
        <dbReference type="ARBA" id="ARBA00022989"/>
    </source>
</evidence>
<name>A0A2M8P146_9CHLR</name>
<accession>A0A2M8P146</accession>
<reference evidence="10 11" key="1">
    <citation type="submission" date="2017-11" db="EMBL/GenBank/DDBJ databases">
        <title>Evolution of Phototrophy in the Chloroflexi Phylum Driven by Horizontal Gene Transfer.</title>
        <authorList>
            <person name="Ward L.M."/>
            <person name="Hemp J."/>
            <person name="Shih P.M."/>
            <person name="Mcglynn S.E."/>
            <person name="Fischer W."/>
        </authorList>
    </citation>
    <scope>NUCLEOTIDE SEQUENCE [LARGE SCALE GENOMIC DNA]</scope>
    <source>
        <strain evidence="10">CP2_2F</strain>
    </source>
</reference>
<comment type="subcellular location">
    <subcellularLocation>
        <location evidence="1">Cell membrane</location>
        <topology evidence="1">Multi-pass membrane protein</topology>
    </subcellularLocation>
</comment>
<feature type="transmembrane region" description="Helical" evidence="8">
    <location>
        <begin position="300"/>
        <end position="321"/>
    </location>
</feature>
<evidence type="ECO:0000259" key="9">
    <source>
        <dbReference type="Pfam" id="PF13231"/>
    </source>
</evidence>
<proteinExistence type="predicted"/>
<dbReference type="InterPro" id="IPR038731">
    <property type="entry name" value="RgtA/B/C-like"/>
</dbReference>
<keyword evidence="5 8" id="KW-0812">Transmembrane</keyword>
<protein>
    <recommendedName>
        <fullName evidence="9">Glycosyltransferase RgtA/B/C/D-like domain-containing protein</fullName>
    </recommendedName>
</protein>
<dbReference type="Pfam" id="PF13231">
    <property type="entry name" value="PMT_2"/>
    <property type="match status" value="1"/>
</dbReference>